<name>A0AAD9DXA5_9TELE</name>
<evidence type="ECO:0000313" key="2">
    <source>
        <dbReference type="Proteomes" id="UP001239994"/>
    </source>
</evidence>
<evidence type="ECO:0008006" key="3">
    <source>
        <dbReference type="Google" id="ProtNLM"/>
    </source>
</evidence>
<keyword evidence="2" id="KW-1185">Reference proteome</keyword>
<reference evidence="1" key="1">
    <citation type="submission" date="2023-03" db="EMBL/GenBank/DDBJ databases">
        <title>Electrophorus voltai genome.</title>
        <authorList>
            <person name="Bian C."/>
        </authorList>
    </citation>
    <scope>NUCLEOTIDE SEQUENCE</scope>
    <source>
        <strain evidence="1">CB-2022</strain>
        <tissue evidence="1">Muscle</tissue>
    </source>
</reference>
<dbReference type="PANTHER" id="PTHR47510:SF3">
    <property type="entry name" value="ENDO_EXONUCLEASE_PHOSPHATASE DOMAIN-CONTAINING PROTEIN"/>
    <property type="match status" value="1"/>
</dbReference>
<feature type="non-terminal residue" evidence="1">
    <location>
        <position position="123"/>
    </location>
</feature>
<dbReference type="AlphaFoldDB" id="A0AAD9DXA5"/>
<protein>
    <recommendedName>
        <fullName evidence="3">Reverse transcriptase domain-containing protein</fullName>
    </recommendedName>
</protein>
<comment type="caution">
    <text evidence="1">The sequence shown here is derived from an EMBL/GenBank/DDBJ whole genome shotgun (WGS) entry which is preliminary data.</text>
</comment>
<dbReference type="Proteomes" id="UP001239994">
    <property type="component" value="Unassembled WGS sequence"/>
</dbReference>
<gene>
    <name evidence="1" type="ORF">P4O66_010110</name>
</gene>
<accession>A0AAD9DXA5</accession>
<evidence type="ECO:0000313" key="1">
    <source>
        <dbReference type="EMBL" id="KAK1794912.1"/>
    </source>
</evidence>
<dbReference type="EMBL" id="JAROKS010000016">
    <property type="protein sequence ID" value="KAK1794912.1"/>
    <property type="molecule type" value="Genomic_DNA"/>
</dbReference>
<organism evidence="1 2">
    <name type="scientific">Electrophorus voltai</name>
    <dbReference type="NCBI Taxonomy" id="2609070"/>
    <lineage>
        <taxon>Eukaryota</taxon>
        <taxon>Metazoa</taxon>
        <taxon>Chordata</taxon>
        <taxon>Craniata</taxon>
        <taxon>Vertebrata</taxon>
        <taxon>Euteleostomi</taxon>
        <taxon>Actinopterygii</taxon>
        <taxon>Neopterygii</taxon>
        <taxon>Teleostei</taxon>
        <taxon>Ostariophysi</taxon>
        <taxon>Gymnotiformes</taxon>
        <taxon>Gymnotoidei</taxon>
        <taxon>Gymnotidae</taxon>
        <taxon>Electrophorus</taxon>
    </lineage>
</organism>
<sequence>MDPYQFVYSPNKSPDDAITLVMHAVLTHLDRKNKYVRMLFIDYISAVNTIIPTKLIPKLTDLGLIAHLCNWILEFLTSKPQMVKVGNSFSSTVSKHRGSTGLFSDNTTILGLITKGYKSAYRD</sequence>
<dbReference type="PANTHER" id="PTHR47510">
    <property type="entry name" value="REVERSE TRANSCRIPTASE DOMAIN-CONTAINING PROTEIN"/>
    <property type="match status" value="1"/>
</dbReference>
<proteinExistence type="predicted"/>